<dbReference type="InterPro" id="IPR036388">
    <property type="entry name" value="WH-like_DNA-bd_sf"/>
</dbReference>
<dbReference type="Proteomes" id="UP000324288">
    <property type="component" value="Chromosome"/>
</dbReference>
<evidence type="ECO:0000313" key="3">
    <source>
        <dbReference type="EMBL" id="VHO00866.1"/>
    </source>
</evidence>
<keyword evidence="5" id="KW-1185">Reference proteome</keyword>
<dbReference type="Gene3D" id="1.10.10.10">
    <property type="entry name" value="Winged helix-like DNA-binding domain superfamily/Winged helix DNA-binding domain"/>
    <property type="match status" value="1"/>
</dbReference>
<dbReference type="InterPro" id="IPR036390">
    <property type="entry name" value="WH_DNA-bd_sf"/>
</dbReference>
<dbReference type="RefSeq" id="WP_053962102.1">
    <property type="nucleotide sequence ID" value="NZ_CAJPTR010000057.1"/>
</dbReference>
<dbReference type="InterPro" id="IPR005149">
    <property type="entry name" value="Tscrpt_reg_PadR_N"/>
</dbReference>
<protein>
    <recommendedName>
        <fullName evidence="1">Transcription regulator PadR N-terminal domain-containing protein</fullName>
    </recommendedName>
</protein>
<dbReference type="OrthoDB" id="2374094at2"/>
<accession>A0A0M5L7W6</accession>
<dbReference type="SUPFAM" id="SSF46785">
    <property type="entry name" value="Winged helix' DNA-binding domain"/>
    <property type="match status" value="1"/>
</dbReference>
<gene>
    <name evidence="2" type="ORF">AL705_05150</name>
    <name evidence="3" type="ORF">LC603019_01011</name>
</gene>
<evidence type="ECO:0000259" key="1">
    <source>
        <dbReference type="Pfam" id="PF03551"/>
    </source>
</evidence>
<dbReference type="InterPro" id="IPR052509">
    <property type="entry name" value="Metal_resp_DNA-bind_regulator"/>
</dbReference>
<dbReference type="EMBL" id="LR584267">
    <property type="protein sequence ID" value="VHO00866.1"/>
    <property type="molecule type" value="Genomic_DNA"/>
</dbReference>
<dbReference type="Proteomes" id="UP000068137">
    <property type="component" value="Chromosome"/>
</dbReference>
<reference evidence="2 4" key="1">
    <citation type="journal article" date="2015" name="Genome Announc.">
        <title>Complete Genome Sequences for Two Strains of a Novel Fastidious, Partially Acid-Fast, Gram-Positive Corynebacterineae Bacterium, Derived from Human Clinical Samples.</title>
        <authorList>
            <person name="Nicholson A.C."/>
            <person name="Bell M."/>
            <person name="Humrighouse B.W."/>
            <person name="McQuiston J.R."/>
        </authorList>
    </citation>
    <scope>NUCLEOTIDE SEQUENCE [LARGE SCALE GENOMIC DNA]</scope>
    <source>
        <strain evidence="2 4">X1698</strain>
    </source>
</reference>
<evidence type="ECO:0000313" key="2">
    <source>
        <dbReference type="EMBL" id="ALE19092.1"/>
    </source>
</evidence>
<reference evidence="3 5" key="3">
    <citation type="submission" date="2019-04" db="EMBL/GenBank/DDBJ databases">
        <authorList>
            <person name="Seth-Smith MB H."/>
            <person name="Seth-Smith H."/>
        </authorList>
    </citation>
    <scope>NUCLEOTIDE SEQUENCE [LARGE SCALE GENOMIC DNA]</scope>
    <source>
        <strain evidence="3">USB-603019</strain>
    </source>
</reference>
<name>A0A0M5L7W6_9ACTN</name>
<dbReference type="PANTHER" id="PTHR33169">
    <property type="entry name" value="PADR-FAMILY TRANSCRIPTIONAL REGULATOR"/>
    <property type="match status" value="1"/>
</dbReference>
<proteinExistence type="predicted"/>
<sequence>MLDIAVLGLLDIEPMHGYQIRKVLTEMSGTVRGFSYGSLYPVLNRLETNGLIKSPLEDPVVTLTRRKAKKVYRLTEVGRQHFLELLSDITPTSFSDEDFGIRLAFFHKTPAAARRRLLEGRRRLLEERRDHLLSVIHGRVTPPINPTNPLSPYSQGLNELALESTQREISWVNSLIQAEDEDGA</sequence>
<dbReference type="GeneID" id="84894935"/>
<organism evidence="2 4">
    <name type="scientific">Lawsonella clevelandensis</name>
    <dbReference type="NCBI Taxonomy" id="1528099"/>
    <lineage>
        <taxon>Bacteria</taxon>
        <taxon>Bacillati</taxon>
        <taxon>Actinomycetota</taxon>
        <taxon>Actinomycetes</taxon>
        <taxon>Mycobacteriales</taxon>
        <taxon>Lawsonellaceae</taxon>
        <taxon>Lawsonella</taxon>
    </lineage>
</organism>
<reference evidence="2" key="2">
    <citation type="journal article" date="2016" name="Int. J. Syst. Evol. Microbiol.">
        <title>Lawsonella clevelandensis gen. nov., sp. nov., a new member of the suborder Corynebacterineae isolated from human abscesses.</title>
        <authorList>
            <person name="Bell M.E."/>
            <person name="Bernard K.A."/>
            <person name="Harrington S.M."/>
            <person name="Patel N.B."/>
            <person name="Tucker T.A."/>
            <person name="Metcalfe M.G."/>
            <person name="McQuiston J.R."/>
        </authorList>
    </citation>
    <scope>NUCLEOTIDE SEQUENCE</scope>
    <source>
        <strain evidence="2">X1698</strain>
    </source>
</reference>
<evidence type="ECO:0000313" key="5">
    <source>
        <dbReference type="Proteomes" id="UP000324288"/>
    </source>
</evidence>
<dbReference type="AlphaFoldDB" id="A0A0M5L7W6"/>
<dbReference type="EMBL" id="CP012390">
    <property type="protein sequence ID" value="ALE19092.1"/>
    <property type="molecule type" value="Genomic_DNA"/>
</dbReference>
<dbReference type="Pfam" id="PF03551">
    <property type="entry name" value="PadR"/>
    <property type="match status" value="1"/>
</dbReference>
<feature type="domain" description="Transcription regulator PadR N-terminal" evidence="1">
    <location>
        <begin position="6"/>
        <end position="82"/>
    </location>
</feature>
<dbReference type="KEGG" id="cbq:AL705_05150"/>
<dbReference type="PANTHER" id="PTHR33169:SF26">
    <property type="entry name" value="CONSERVED PROTEIN"/>
    <property type="match status" value="1"/>
</dbReference>
<evidence type="ECO:0000313" key="4">
    <source>
        <dbReference type="Proteomes" id="UP000068137"/>
    </source>
</evidence>